<evidence type="ECO:0000313" key="3">
    <source>
        <dbReference type="Proteomes" id="UP000708208"/>
    </source>
</evidence>
<evidence type="ECO:0000256" key="1">
    <source>
        <dbReference type="SAM" id="MobiDB-lite"/>
    </source>
</evidence>
<dbReference type="AlphaFoldDB" id="A0A8J2L240"/>
<reference evidence="2" key="1">
    <citation type="submission" date="2021-06" db="EMBL/GenBank/DDBJ databases">
        <authorList>
            <person name="Hodson N. C."/>
            <person name="Mongue J. A."/>
            <person name="Jaron S. K."/>
        </authorList>
    </citation>
    <scope>NUCLEOTIDE SEQUENCE</scope>
</reference>
<sequence>RADDGTSVRARISEGASGSEPSGVGALLVVCEWPGSGSEP</sequence>
<feature type="region of interest" description="Disordered" evidence="1">
    <location>
        <begin position="1"/>
        <end position="25"/>
    </location>
</feature>
<accession>A0A8J2L240</accession>
<comment type="caution">
    <text evidence="2">The sequence shown here is derived from an EMBL/GenBank/DDBJ whole genome shotgun (WGS) entry which is preliminary data.</text>
</comment>
<protein>
    <submittedName>
        <fullName evidence="2">Uncharacterized protein</fullName>
    </submittedName>
</protein>
<proteinExistence type="predicted"/>
<keyword evidence="3" id="KW-1185">Reference proteome</keyword>
<gene>
    <name evidence="2" type="ORF">AFUS01_LOCUS24803</name>
</gene>
<organism evidence="2 3">
    <name type="scientific">Allacma fusca</name>
    <dbReference type="NCBI Taxonomy" id="39272"/>
    <lineage>
        <taxon>Eukaryota</taxon>
        <taxon>Metazoa</taxon>
        <taxon>Ecdysozoa</taxon>
        <taxon>Arthropoda</taxon>
        <taxon>Hexapoda</taxon>
        <taxon>Collembola</taxon>
        <taxon>Symphypleona</taxon>
        <taxon>Sminthuridae</taxon>
        <taxon>Allacma</taxon>
    </lineage>
</organism>
<feature type="non-terminal residue" evidence="2">
    <location>
        <position position="1"/>
    </location>
</feature>
<evidence type="ECO:0000313" key="2">
    <source>
        <dbReference type="EMBL" id="CAG7786228.1"/>
    </source>
</evidence>
<dbReference type="EMBL" id="CAJVCH010312957">
    <property type="protein sequence ID" value="CAG7786228.1"/>
    <property type="molecule type" value="Genomic_DNA"/>
</dbReference>
<name>A0A8J2L240_9HEXA</name>
<dbReference type="Proteomes" id="UP000708208">
    <property type="component" value="Unassembled WGS sequence"/>
</dbReference>